<protein>
    <submittedName>
        <fullName evidence="1">Uncharacterized protein</fullName>
    </submittedName>
</protein>
<dbReference type="OrthoDB" id="389534at2"/>
<dbReference type="Proteomes" id="UP000232227">
    <property type="component" value="Chromosome"/>
</dbReference>
<sequence>MLFKRKKTLARKPEPKLVQRQVEGTDWITNFWIIDEEMYLTDSKFDLDQPAKLLGKINVKDILVNITKRGLLNTDFLSHPNPLESSFLEASKSSIEGLDYFSEYVAMVVKNDGLFYVSLIKNIKSGSYVNVYDENWTLKEEHIFENKIVVGTFENQLLLKDFKTKEVKLFNEELNDKMPKFIVPNLKKITFTEKNYIMLSDDNEVFYFNKQDKKLNLIASFDEEVMIAPFDKSSFLLSLSSNKTTYYVNGQDYSNRELVVYEYFYRLDSYQKQLMVGKPLYLDNYYEAYDLPITLIK</sequence>
<accession>A0A291IRS1</accession>
<keyword evidence="2" id="KW-1185">Reference proteome</keyword>
<dbReference type="AlphaFoldDB" id="A0A291IRS1"/>
<reference evidence="1 2" key="1">
    <citation type="submission" date="2017-09" db="EMBL/GenBank/DDBJ databases">
        <title>SPAdes assembly of the Mesoplasma lactucae genome.</title>
        <authorList>
            <person name="Knight T.F."/>
            <person name="Rubinstein R."/>
            <person name="Citino T."/>
        </authorList>
    </citation>
    <scope>NUCLEOTIDE SEQUENCE [LARGE SCALE GENOMIC DNA]</scope>
    <source>
        <strain evidence="1 2">831-C4</strain>
    </source>
</reference>
<gene>
    <name evidence="1" type="ORF">CP520_02180</name>
</gene>
<dbReference type="KEGG" id="mlac:CP520_02180"/>
<proteinExistence type="predicted"/>
<evidence type="ECO:0000313" key="1">
    <source>
        <dbReference type="EMBL" id="ATG97552.1"/>
    </source>
</evidence>
<dbReference type="RefSeq" id="WP_096862840.1">
    <property type="nucleotide sequence ID" value="NZ_CP023668.1"/>
</dbReference>
<dbReference type="EMBL" id="CP023668">
    <property type="protein sequence ID" value="ATG97552.1"/>
    <property type="molecule type" value="Genomic_DNA"/>
</dbReference>
<name>A0A291IRS1_9MOLU</name>
<organism evidence="1 2">
    <name type="scientific">Mesoplasma lactucae ATCC 49193</name>
    <dbReference type="NCBI Taxonomy" id="81460"/>
    <lineage>
        <taxon>Bacteria</taxon>
        <taxon>Bacillati</taxon>
        <taxon>Mycoplasmatota</taxon>
        <taxon>Mollicutes</taxon>
        <taxon>Entomoplasmatales</taxon>
        <taxon>Entomoplasmataceae</taxon>
        <taxon>Mesoplasma</taxon>
    </lineage>
</organism>
<evidence type="ECO:0000313" key="2">
    <source>
        <dbReference type="Proteomes" id="UP000232227"/>
    </source>
</evidence>